<organism evidence="1 2">
    <name type="scientific">Vaccinium darrowii</name>
    <dbReference type="NCBI Taxonomy" id="229202"/>
    <lineage>
        <taxon>Eukaryota</taxon>
        <taxon>Viridiplantae</taxon>
        <taxon>Streptophyta</taxon>
        <taxon>Embryophyta</taxon>
        <taxon>Tracheophyta</taxon>
        <taxon>Spermatophyta</taxon>
        <taxon>Magnoliopsida</taxon>
        <taxon>eudicotyledons</taxon>
        <taxon>Gunneridae</taxon>
        <taxon>Pentapetalae</taxon>
        <taxon>asterids</taxon>
        <taxon>Ericales</taxon>
        <taxon>Ericaceae</taxon>
        <taxon>Vaccinioideae</taxon>
        <taxon>Vaccinieae</taxon>
        <taxon>Vaccinium</taxon>
    </lineage>
</organism>
<proteinExistence type="predicted"/>
<dbReference type="EMBL" id="CM037157">
    <property type="protein sequence ID" value="KAH7848556.1"/>
    <property type="molecule type" value="Genomic_DNA"/>
</dbReference>
<reference evidence="1 2" key="1">
    <citation type="journal article" date="2021" name="Hortic Res">
        <title>High-quality reference genome and annotation aids understanding of berry development for evergreen blueberry (Vaccinium darrowii).</title>
        <authorList>
            <person name="Yu J."/>
            <person name="Hulse-Kemp A.M."/>
            <person name="Babiker E."/>
            <person name="Staton M."/>
        </authorList>
    </citation>
    <scope>NUCLEOTIDE SEQUENCE [LARGE SCALE GENOMIC DNA]</scope>
    <source>
        <strain evidence="2">cv. NJ 8807/NJ 8810</strain>
        <tissue evidence="1">Young leaf</tissue>
    </source>
</reference>
<name>A0ACB7Y4U1_9ERIC</name>
<evidence type="ECO:0000313" key="2">
    <source>
        <dbReference type="Proteomes" id="UP000828048"/>
    </source>
</evidence>
<gene>
    <name evidence="1" type="ORF">Vadar_004353</name>
</gene>
<evidence type="ECO:0000313" key="1">
    <source>
        <dbReference type="EMBL" id="KAH7848556.1"/>
    </source>
</evidence>
<dbReference type="Proteomes" id="UP000828048">
    <property type="component" value="Chromosome 7"/>
</dbReference>
<comment type="caution">
    <text evidence="1">The sequence shown here is derived from an EMBL/GenBank/DDBJ whole genome shotgun (WGS) entry which is preliminary data.</text>
</comment>
<accession>A0ACB7Y4U1</accession>
<keyword evidence="2" id="KW-1185">Reference proteome</keyword>
<protein>
    <submittedName>
        <fullName evidence="1">Uncharacterized protein</fullName>
    </submittedName>
</protein>
<sequence>MAPRSPSSSPPRSTPLSRKASRSPSSSSPPSPEISHLLSPTDPTHFVALIFNLSSTDTAQRSSARSLYSTLRSDYPNFLVLRLANLLKSSPRPPTRRLSSRLLLRLIKSRFIPQNINLIALNQIKSITINHLDKEEDLEAFRNLCTLVSKIATDVLDRERWPDLHRFVFQALKSTEAMAHLGAFYLFAEIGDMLTDHQEGMHKLCLACMESETLDSRVRVAAVGAAVGLIVYTSTESNQNEFLYLLPHMVKTLFFVLKKEKHKLAQKVLEEMIVLAGAKTGIFNLLIGQFFDAMLSIVENKECEEKTRELAIEFVVTVAEDSEQGCGMIEKLESVLITRLLAALMNMLLSIEDDKAWHEASSDDFNAGETGLFFYAMESLGRLAVALCGNAIVSNQPDFLPEFFVDEDWKMRHAAVTAIRSISEGCSKVLKEHLGEVVEKILLLSRDPHTRVRWAAINAIGQFSKDLAPELQQKFHQQLVPELLTAMDDFRNPRVQAQAASAMWLFIQNCTSDVLKPYLGDIVSRLLEFMQKGKRMLKEGALNALASIASLMQEGFQEYYETVMPYLTLLLKSENEESSRMLVSKAMECITMVGMAVGKEKFREDALQVVEVLISLQPSKLEKGDPMRRQLLQAWGRLCKCLGKDFLPYLTVSMPQLLQSAQLKHYLSINTSLHETDESDDESMEEGVTATIGGFGFRVYALEEKALACKMICCCAAELKGGLHLWISEVAQTLVPLLKFTFDEEVRSAAVTAMPLLLHSNVSAVEEGLHLPGFKEDPIRELPRLVIPALVEALNKEYKTVICAKILDSLNDCVQISGRLLRKAQVIQFVDGLKEVLTVSSFKKIERDKRAKAADLGIGEWELLKEEIEQEEKVCDKIGSCLKTSIKTFKTSFLPFFDQLLPWIAHMWGNDKTSRERKIALHIFHNIAEQCREEAFRYYDTCLPHLFKACNDKNPEVRQIVARGVGICAEFGGSVFKPHVEEALSCLEAAVNHPGAWHSNNVQAFEAAVSALGKVCYLHCKGDHEIVATWLKHLPIRNDLEEAKVAHDQLCSMIEQAKEEGFGADDDNFRDVLKIFAEVLWAGNNLATEQTVNRMIKLLKGFLQKLQPVKLRYILTAVPLQHQNMLESILSS</sequence>